<dbReference type="SUPFAM" id="SSF55120">
    <property type="entry name" value="Pseudouridine synthase"/>
    <property type="match status" value="1"/>
</dbReference>
<evidence type="ECO:0000313" key="10">
    <source>
        <dbReference type="EMBL" id="RIX34993.1"/>
    </source>
</evidence>
<evidence type="ECO:0000313" key="11">
    <source>
        <dbReference type="Proteomes" id="UP000285278"/>
    </source>
</evidence>
<dbReference type="GO" id="GO:1990481">
    <property type="term" value="P:mRNA pseudouridine synthesis"/>
    <property type="evidence" value="ECO:0007669"/>
    <property type="project" value="TreeGrafter"/>
</dbReference>
<dbReference type="InterPro" id="IPR020103">
    <property type="entry name" value="PsdUridine_synth_cat_dom_sf"/>
</dbReference>
<keyword evidence="4 5" id="KW-0413">Isomerase</keyword>
<evidence type="ECO:0000256" key="5">
    <source>
        <dbReference type="HAMAP-Rule" id="MF_01080"/>
    </source>
</evidence>
<dbReference type="HAMAP" id="MF_01080">
    <property type="entry name" value="TruB_bact"/>
    <property type="match status" value="1"/>
</dbReference>
<organism evidence="10 11">
    <name type="scientific">Corynebacterium falsenii</name>
    <dbReference type="NCBI Taxonomy" id="108486"/>
    <lineage>
        <taxon>Bacteria</taxon>
        <taxon>Bacillati</taxon>
        <taxon>Actinomycetota</taxon>
        <taxon>Actinomycetes</taxon>
        <taxon>Mycobacteriales</taxon>
        <taxon>Corynebacteriaceae</taxon>
        <taxon>Corynebacterium</taxon>
    </lineage>
</organism>
<dbReference type="Pfam" id="PF01509">
    <property type="entry name" value="TruB_N"/>
    <property type="match status" value="1"/>
</dbReference>
<dbReference type="InterPro" id="IPR015947">
    <property type="entry name" value="PUA-like_sf"/>
</dbReference>
<dbReference type="InterPro" id="IPR015225">
    <property type="entry name" value="tRNA_psdUridine_synth_fam2_C"/>
</dbReference>
<dbReference type="Gene3D" id="3.30.2350.10">
    <property type="entry name" value="Pseudouridine synthase"/>
    <property type="match status" value="1"/>
</dbReference>
<dbReference type="STRING" id="1451189.CFAL_06350"/>
<dbReference type="Pfam" id="PF16198">
    <property type="entry name" value="TruB_C_2"/>
    <property type="match status" value="1"/>
</dbReference>
<feature type="domain" description="tRNA pseudouridine synthase II TruB subfamily 2 C-terminal" evidence="8">
    <location>
        <begin position="301"/>
        <end position="356"/>
    </location>
</feature>
<keyword evidence="11" id="KW-1185">Reference proteome</keyword>
<sequence>MAHTPTPPPAQSRTQAHAQSHEQAHGQSHEQAHGQPASILGRSGVIIVDKPSGMSSHDVVARLRRIMGTRRVGHSGTLDPMATGVLVVGVERGTKFLAHVVTHDKRYEATMRLGASTVTDDAEGDVLSTAAPELLGSLDDDSIRAACAALVGDIQQKPTSVSSIKINGRRAHELVREGQEVDIPARPVTVHSLEVHSITRVGGAAADGSGGTNTTNGANGANTTKAPEAIDVVISVHCSSGTYIRAIARDVGAELGVGGHLTQLRRTSVGPFDIAEAKTLEQLAENPQLSLSLDDAMIRCFPTREITEEQATNVALGKWLEPVGKRGVYAVVTPTGHAYALLKEKGARAASVFVARPHGLD</sequence>
<comment type="catalytic activity">
    <reaction evidence="1 5">
        <text>uridine(55) in tRNA = pseudouridine(55) in tRNA</text>
        <dbReference type="Rhea" id="RHEA:42532"/>
        <dbReference type="Rhea" id="RHEA-COMP:10101"/>
        <dbReference type="Rhea" id="RHEA-COMP:10102"/>
        <dbReference type="ChEBI" id="CHEBI:65314"/>
        <dbReference type="ChEBI" id="CHEBI:65315"/>
        <dbReference type="EC" id="5.4.99.25"/>
    </reaction>
</comment>
<dbReference type="EC" id="5.4.99.25" evidence="5"/>
<keyword evidence="3 5" id="KW-0819">tRNA processing</keyword>
<dbReference type="AlphaFoldDB" id="A0A418Q781"/>
<feature type="domain" description="Pseudouridine synthase II N-terminal" evidence="7">
    <location>
        <begin position="64"/>
        <end position="199"/>
    </location>
</feature>
<comment type="similarity">
    <text evidence="2 5">Belongs to the pseudouridine synthase TruB family. Type 1 subfamily.</text>
</comment>
<feature type="active site" description="Nucleophile" evidence="5">
    <location>
        <position position="79"/>
    </location>
</feature>
<feature type="region of interest" description="Disordered" evidence="6">
    <location>
        <begin position="203"/>
        <end position="222"/>
    </location>
</feature>
<gene>
    <name evidence="5 10" type="primary">truB</name>
    <name evidence="10" type="ORF">D3M95_06660</name>
</gene>
<proteinExistence type="inferred from homology"/>
<evidence type="ECO:0000256" key="1">
    <source>
        <dbReference type="ARBA" id="ARBA00000385"/>
    </source>
</evidence>
<evidence type="ECO:0000256" key="2">
    <source>
        <dbReference type="ARBA" id="ARBA00005642"/>
    </source>
</evidence>
<feature type="compositionally biased region" description="Basic and acidic residues" evidence="6">
    <location>
        <begin position="19"/>
        <end position="32"/>
    </location>
</feature>
<dbReference type="NCBIfam" id="TIGR00431">
    <property type="entry name" value="TruB"/>
    <property type="match status" value="1"/>
</dbReference>
<comment type="function">
    <text evidence="5">Responsible for synthesis of pseudouridine from uracil-55 in the psi GC loop of transfer RNAs.</text>
</comment>
<dbReference type="PANTHER" id="PTHR13767">
    <property type="entry name" value="TRNA-PSEUDOURIDINE SYNTHASE"/>
    <property type="match status" value="1"/>
</dbReference>
<dbReference type="OrthoDB" id="9802309at2"/>
<accession>A0A418Q781</accession>
<evidence type="ECO:0000259" key="8">
    <source>
        <dbReference type="Pfam" id="PF09142"/>
    </source>
</evidence>
<evidence type="ECO:0000259" key="7">
    <source>
        <dbReference type="Pfam" id="PF01509"/>
    </source>
</evidence>
<feature type="compositionally biased region" description="Pro residues" evidence="6">
    <location>
        <begin position="1"/>
        <end position="10"/>
    </location>
</feature>
<dbReference type="InterPro" id="IPR032819">
    <property type="entry name" value="TruB_C"/>
</dbReference>
<dbReference type="Pfam" id="PF09142">
    <property type="entry name" value="TruB_C"/>
    <property type="match status" value="1"/>
</dbReference>
<evidence type="ECO:0000256" key="3">
    <source>
        <dbReference type="ARBA" id="ARBA00022694"/>
    </source>
</evidence>
<name>A0A418Q781_9CORY</name>
<dbReference type="CDD" id="cd02573">
    <property type="entry name" value="PseudoU_synth_EcTruB"/>
    <property type="match status" value="1"/>
</dbReference>
<feature type="domain" description="tRNA pseudouridylate synthase B C-terminal" evidence="9">
    <location>
        <begin position="245"/>
        <end position="285"/>
    </location>
</feature>
<dbReference type="InterPro" id="IPR002501">
    <property type="entry name" value="PsdUridine_synth_N"/>
</dbReference>
<comment type="caution">
    <text evidence="10">The sequence shown here is derived from an EMBL/GenBank/DDBJ whole genome shotgun (WGS) entry which is preliminary data.</text>
</comment>
<dbReference type="GO" id="GO:0003723">
    <property type="term" value="F:RNA binding"/>
    <property type="evidence" value="ECO:0007669"/>
    <property type="project" value="InterPro"/>
</dbReference>
<dbReference type="Proteomes" id="UP000285278">
    <property type="component" value="Unassembled WGS sequence"/>
</dbReference>
<dbReference type="PANTHER" id="PTHR13767:SF2">
    <property type="entry name" value="PSEUDOURIDYLATE SYNTHASE TRUB1"/>
    <property type="match status" value="1"/>
</dbReference>
<dbReference type="GO" id="GO:0160148">
    <property type="term" value="F:tRNA pseudouridine(55) synthase activity"/>
    <property type="evidence" value="ECO:0007669"/>
    <property type="project" value="UniProtKB-EC"/>
</dbReference>
<reference evidence="10 11" key="1">
    <citation type="submission" date="2018-09" db="EMBL/GenBank/DDBJ databases">
        <title>Optimization and identification of Corynebacterium falsenii FN1-14 from fish paste.</title>
        <authorList>
            <person name="Daroonpunt R."/>
            <person name="Tanasupawat S."/>
        </authorList>
    </citation>
    <scope>NUCLEOTIDE SEQUENCE [LARGE SCALE GENOMIC DNA]</scope>
    <source>
        <strain evidence="10 11">FN1-14</strain>
    </source>
</reference>
<dbReference type="GO" id="GO:0031119">
    <property type="term" value="P:tRNA pseudouridine synthesis"/>
    <property type="evidence" value="ECO:0007669"/>
    <property type="project" value="UniProtKB-UniRule"/>
</dbReference>
<feature type="region of interest" description="Disordered" evidence="6">
    <location>
        <begin position="1"/>
        <end position="35"/>
    </location>
</feature>
<dbReference type="SUPFAM" id="SSF88697">
    <property type="entry name" value="PUA domain-like"/>
    <property type="match status" value="1"/>
</dbReference>
<evidence type="ECO:0000256" key="4">
    <source>
        <dbReference type="ARBA" id="ARBA00023235"/>
    </source>
</evidence>
<evidence type="ECO:0000256" key="6">
    <source>
        <dbReference type="SAM" id="MobiDB-lite"/>
    </source>
</evidence>
<dbReference type="InterPro" id="IPR014780">
    <property type="entry name" value="tRNA_psdUridine_synth_TruB"/>
</dbReference>
<dbReference type="EMBL" id="QXJK01000005">
    <property type="protein sequence ID" value="RIX34993.1"/>
    <property type="molecule type" value="Genomic_DNA"/>
</dbReference>
<evidence type="ECO:0000259" key="9">
    <source>
        <dbReference type="Pfam" id="PF16198"/>
    </source>
</evidence>
<dbReference type="Gene3D" id="2.30.130.10">
    <property type="entry name" value="PUA domain"/>
    <property type="match status" value="1"/>
</dbReference>
<dbReference type="InterPro" id="IPR036974">
    <property type="entry name" value="PUA_sf"/>
</dbReference>
<protein>
    <recommendedName>
        <fullName evidence="5">tRNA pseudouridine synthase B</fullName>
        <ecNumber evidence="5">5.4.99.25</ecNumber>
    </recommendedName>
    <alternativeName>
        <fullName evidence="5">tRNA pseudouridine(55) synthase</fullName>
        <shortName evidence="5">Psi55 synthase</shortName>
    </alternativeName>
    <alternativeName>
        <fullName evidence="5">tRNA pseudouridylate synthase</fullName>
    </alternativeName>
    <alternativeName>
        <fullName evidence="5">tRNA-uridine isomerase</fullName>
    </alternativeName>
</protein>